<comment type="similarity">
    <text evidence="3">Belongs to the inositol 1,4,5-trisphosphate 5-phosphatase type II family.</text>
</comment>
<proteinExistence type="inferred from homology"/>
<dbReference type="Pfam" id="PF16776">
    <property type="entry name" value="INPP5B_PH"/>
    <property type="match status" value="1"/>
</dbReference>
<dbReference type="SUPFAM" id="SSF48350">
    <property type="entry name" value="GTPase activation domain, GAP"/>
    <property type="match status" value="1"/>
</dbReference>
<name>A0A9P0HPH5_NEZVI</name>
<dbReference type="InterPro" id="IPR031896">
    <property type="entry name" value="INPP5B_PH_dom"/>
</dbReference>
<dbReference type="GO" id="GO:0031901">
    <property type="term" value="C:early endosome membrane"/>
    <property type="evidence" value="ECO:0007669"/>
    <property type="project" value="UniProtKB-SubCell"/>
</dbReference>
<dbReference type="Proteomes" id="UP001152798">
    <property type="component" value="Chromosome 6"/>
</dbReference>
<evidence type="ECO:0000313" key="10">
    <source>
        <dbReference type="Proteomes" id="UP001152798"/>
    </source>
</evidence>
<dbReference type="AlphaFoldDB" id="A0A9P0HPH5"/>
<dbReference type="GO" id="GO:0007165">
    <property type="term" value="P:signal transduction"/>
    <property type="evidence" value="ECO:0007669"/>
    <property type="project" value="InterPro"/>
</dbReference>
<dbReference type="GO" id="GO:0046856">
    <property type="term" value="P:phosphatidylinositol dephosphorylation"/>
    <property type="evidence" value="ECO:0007669"/>
    <property type="project" value="InterPro"/>
</dbReference>
<dbReference type="PROSITE" id="PS50238">
    <property type="entry name" value="RHOGAP"/>
    <property type="match status" value="1"/>
</dbReference>
<evidence type="ECO:0000313" key="9">
    <source>
        <dbReference type="EMBL" id="CAH1405484.1"/>
    </source>
</evidence>
<dbReference type="Gene3D" id="3.60.10.10">
    <property type="entry name" value="Endonuclease/exonuclease/phosphatase"/>
    <property type="match status" value="1"/>
</dbReference>
<keyword evidence="4" id="KW-0967">Endosome</keyword>
<feature type="domain" description="Rho-GAP" evidence="8">
    <location>
        <begin position="663"/>
        <end position="784"/>
    </location>
</feature>
<evidence type="ECO:0000256" key="3">
    <source>
        <dbReference type="ARBA" id="ARBA00005910"/>
    </source>
</evidence>
<dbReference type="FunFam" id="3.60.10.10:FF:000004">
    <property type="entry name" value="Type II inositol 1,4,5-trisphosphate 5-phosphatase"/>
    <property type="match status" value="1"/>
</dbReference>
<organism evidence="9 10">
    <name type="scientific">Nezara viridula</name>
    <name type="common">Southern green stink bug</name>
    <name type="synonym">Cimex viridulus</name>
    <dbReference type="NCBI Taxonomy" id="85310"/>
    <lineage>
        <taxon>Eukaryota</taxon>
        <taxon>Metazoa</taxon>
        <taxon>Ecdysozoa</taxon>
        <taxon>Arthropoda</taxon>
        <taxon>Hexapoda</taxon>
        <taxon>Insecta</taxon>
        <taxon>Pterygota</taxon>
        <taxon>Neoptera</taxon>
        <taxon>Paraneoptera</taxon>
        <taxon>Hemiptera</taxon>
        <taxon>Heteroptera</taxon>
        <taxon>Panheteroptera</taxon>
        <taxon>Pentatomomorpha</taxon>
        <taxon>Pentatomoidea</taxon>
        <taxon>Pentatomidae</taxon>
        <taxon>Pentatominae</taxon>
        <taxon>Nezara</taxon>
    </lineage>
</organism>
<dbReference type="GO" id="GO:0052745">
    <property type="term" value="F:inositol phosphate phosphatase activity"/>
    <property type="evidence" value="ECO:0007669"/>
    <property type="project" value="InterPro"/>
</dbReference>
<dbReference type="SUPFAM" id="SSF56219">
    <property type="entry name" value="DNase I-like"/>
    <property type="match status" value="1"/>
</dbReference>
<evidence type="ECO:0000256" key="1">
    <source>
        <dbReference type="ARBA" id="ARBA00004146"/>
    </source>
</evidence>
<keyword evidence="10" id="KW-1185">Reference proteome</keyword>
<evidence type="ECO:0000259" key="8">
    <source>
        <dbReference type="PROSITE" id="PS50238"/>
    </source>
</evidence>
<dbReference type="Pfam" id="PF00620">
    <property type="entry name" value="RhoGAP"/>
    <property type="match status" value="1"/>
</dbReference>
<dbReference type="InterPro" id="IPR036691">
    <property type="entry name" value="Endo/exonu/phosph_ase_sf"/>
</dbReference>
<keyword evidence="6" id="KW-0443">Lipid metabolism</keyword>
<dbReference type="GO" id="GO:0004439">
    <property type="term" value="F:phosphatidylinositol-4,5-bisphosphate 5-phosphatase activity"/>
    <property type="evidence" value="ECO:0007669"/>
    <property type="project" value="TreeGrafter"/>
</dbReference>
<sequence>MGSVDLLSLVQSGFTGETVLACLEVSKMQGWVRTTRYLAIISKSGSSAFFVLTSTRVPPISPADVSVEGIVPIDSNFKFELDTETQHEDGHDLYLSVSSNKSKLLFEMMPSSKSNAFVGELYKAVDNVVRKSGPLEYNWLNRYPPVIRHDCSDNGLKEEVQDSVVDSPDSLSLPRESIAKGSTPIAARESVIRYMMSKKEDQYMYKQSFRIFVGTWNVNGQSPTADLTEWLSCDVDPPDIYAIGFQELDLSTEAFLFNDTPRENEWYKAVVSGLHNGAKYTRVKLVRLVGMMLVVFVQEKLRQYVTGVACDTVGTGIMGKMGNKGGVGVRLDFHSTSICFVNAHLAAHVEEYERRNQDYRDIYSRMCFSSHHPPKTIKDHDHIYWLGDLNYRITEIDPKYVKDCVERDSFQKVLEYDQLIKQCRAQTVFVGFKEGSITFKPTYKYDTGTDNWDSSEKNRAPAWCDRILWKGESIEQIEYRSHPFLKISDHKPVSSLFDAKVRIIDAVKYRKIHEEVMKKLDKLENEFLPQVTVETTEITFDTVQFLVPQSKNLIIANTGQVPVKFEFIKKLDDPYYCKDWLNIEPYLGDVIPGEKCEVKVEVRVDKKSAYKLNSGQDQLYDILVLHLEGGKDIFITVSGNYERSCFGTSLETLASIKEPIREISLGSIIDKEKKKDSFSSGEGTYAVPKEVWFLVDHLYRHGTKAKHLFVQPGLHSEIYDIRDWLDNGSQESLPGSVYSVAEALLLLFESCPEPVIPYEMHTACLNCASNFMQCKQVMSYIHDN</sequence>
<reference evidence="9" key="1">
    <citation type="submission" date="2022-01" db="EMBL/GenBank/DDBJ databases">
        <authorList>
            <person name="King R."/>
        </authorList>
    </citation>
    <scope>NUCLEOTIDE SEQUENCE</scope>
</reference>
<dbReference type="CDD" id="cd09093">
    <property type="entry name" value="INPP5c_INPP5B"/>
    <property type="match status" value="1"/>
</dbReference>
<keyword evidence="7" id="KW-0968">Cytoplasmic vesicle</keyword>
<comment type="subcellular location">
    <subcellularLocation>
        <location evidence="2">Cytoplasmic vesicle</location>
        <location evidence="2">Phagosome membrane</location>
    </subcellularLocation>
    <subcellularLocation>
        <location evidence="1">Early endosome membrane</location>
    </subcellularLocation>
</comment>
<dbReference type="Pfam" id="PF21310">
    <property type="entry name" value="OCRL-like_ASH"/>
    <property type="match status" value="1"/>
</dbReference>
<dbReference type="GO" id="GO:0030670">
    <property type="term" value="C:phagocytic vesicle membrane"/>
    <property type="evidence" value="ECO:0007669"/>
    <property type="project" value="UniProtKB-SubCell"/>
</dbReference>
<dbReference type="PANTHER" id="PTHR11200:SF300">
    <property type="entry name" value="TYPE II INOSITOL 1,4,5-TRISPHOSPHATE 5-PHOSPHATASE"/>
    <property type="match status" value="1"/>
</dbReference>
<dbReference type="InterPro" id="IPR046985">
    <property type="entry name" value="IP5"/>
</dbReference>
<dbReference type="PANTHER" id="PTHR11200">
    <property type="entry name" value="INOSITOL 5-PHOSPHATASE"/>
    <property type="match status" value="1"/>
</dbReference>
<dbReference type="Gene3D" id="1.10.555.10">
    <property type="entry name" value="Rho GTPase activation protein"/>
    <property type="match status" value="1"/>
</dbReference>
<keyword evidence="5" id="KW-0378">Hydrolase</keyword>
<dbReference type="InterPro" id="IPR000300">
    <property type="entry name" value="IPPc"/>
</dbReference>
<evidence type="ECO:0000256" key="2">
    <source>
        <dbReference type="ARBA" id="ARBA00004580"/>
    </source>
</evidence>
<dbReference type="SMART" id="SM00128">
    <property type="entry name" value="IPPc"/>
    <property type="match status" value="1"/>
</dbReference>
<evidence type="ECO:0000256" key="6">
    <source>
        <dbReference type="ARBA" id="ARBA00023098"/>
    </source>
</evidence>
<dbReference type="Gene3D" id="2.60.40.10">
    <property type="entry name" value="Immunoglobulins"/>
    <property type="match status" value="1"/>
</dbReference>
<dbReference type="InterPro" id="IPR037793">
    <property type="entry name" value="OCRL1/INPP5B_INPP5c"/>
</dbReference>
<dbReference type="FunFam" id="2.60.40.10:FF:000132">
    <property type="entry name" value="Inositol polyphosphate 5-phosphatase OCRL-1 isoform b"/>
    <property type="match status" value="1"/>
</dbReference>
<dbReference type="InterPro" id="IPR008936">
    <property type="entry name" value="Rho_GTPase_activation_prot"/>
</dbReference>
<evidence type="ECO:0000256" key="5">
    <source>
        <dbReference type="ARBA" id="ARBA00022801"/>
    </source>
</evidence>
<dbReference type="Gene3D" id="2.30.29.110">
    <property type="match status" value="1"/>
</dbReference>
<dbReference type="InterPro" id="IPR048869">
    <property type="entry name" value="OCRL-1_2_ASH"/>
</dbReference>
<protein>
    <recommendedName>
        <fullName evidence="8">Rho-GAP domain-containing protein</fullName>
    </recommendedName>
</protein>
<evidence type="ECO:0000256" key="7">
    <source>
        <dbReference type="ARBA" id="ARBA00023329"/>
    </source>
</evidence>
<evidence type="ECO:0000256" key="4">
    <source>
        <dbReference type="ARBA" id="ARBA00022753"/>
    </source>
</evidence>
<dbReference type="InterPro" id="IPR000198">
    <property type="entry name" value="RhoGAP_dom"/>
</dbReference>
<dbReference type="Pfam" id="PF22669">
    <property type="entry name" value="Exo_endo_phos2"/>
    <property type="match status" value="1"/>
</dbReference>
<accession>A0A9P0HPH5</accession>
<dbReference type="InterPro" id="IPR013783">
    <property type="entry name" value="Ig-like_fold"/>
</dbReference>
<dbReference type="EMBL" id="OV725082">
    <property type="protein sequence ID" value="CAH1405484.1"/>
    <property type="molecule type" value="Genomic_DNA"/>
</dbReference>
<dbReference type="OrthoDB" id="7862313at2759"/>
<gene>
    <name evidence="9" type="ORF">NEZAVI_LOCUS13690</name>
</gene>